<evidence type="ECO:0000313" key="3">
    <source>
        <dbReference type="Proteomes" id="UP001164746"/>
    </source>
</evidence>
<dbReference type="PANTHER" id="PTHR22803">
    <property type="entry name" value="MANNOSE, PHOSPHOLIPASE, LECTIN RECEPTOR RELATED"/>
    <property type="match status" value="1"/>
</dbReference>
<dbReference type="PROSITE" id="PS50041">
    <property type="entry name" value="C_TYPE_LECTIN_2"/>
    <property type="match status" value="1"/>
</dbReference>
<dbReference type="EMBL" id="CP111016">
    <property type="protein sequence ID" value="WAR06447.1"/>
    <property type="molecule type" value="Genomic_DNA"/>
</dbReference>
<organism evidence="2 3">
    <name type="scientific">Mya arenaria</name>
    <name type="common">Soft-shell clam</name>
    <dbReference type="NCBI Taxonomy" id="6604"/>
    <lineage>
        <taxon>Eukaryota</taxon>
        <taxon>Metazoa</taxon>
        <taxon>Spiralia</taxon>
        <taxon>Lophotrochozoa</taxon>
        <taxon>Mollusca</taxon>
        <taxon>Bivalvia</taxon>
        <taxon>Autobranchia</taxon>
        <taxon>Heteroconchia</taxon>
        <taxon>Euheterodonta</taxon>
        <taxon>Imparidentia</taxon>
        <taxon>Neoheterodontei</taxon>
        <taxon>Myida</taxon>
        <taxon>Myoidea</taxon>
        <taxon>Myidae</taxon>
        <taxon>Mya</taxon>
    </lineage>
</organism>
<dbReference type="InterPro" id="IPR016186">
    <property type="entry name" value="C-type_lectin-like/link_sf"/>
</dbReference>
<dbReference type="InterPro" id="IPR016187">
    <property type="entry name" value="CTDL_fold"/>
</dbReference>
<gene>
    <name evidence="2" type="ORF">MAR_021816</name>
</gene>
<accession>A0ABY7ECC1</accession>
<keyword evidence="3" id="KW-1185">Reference proteome</keyword>
<reference evidence="2" key="1">
    <citation type="submission" date="2022-11" db="EMBL/GenBank/DDBJ databases">
        <title>Centuries of genome instability and evolution in soft-shell clam transmissible cancer (bioRxiv).</title>
        <authorList>
            <person name="Hart S.F.M."/>
            <person name="Yonemitsu M.A."/>
            <person name="Giersch R.M."/>
            <person name="Beal B.F."/>
            <person name="Arriagada G."/>
            <person name="Davis B.W."/>
            <person name="Ostrander E.A."/>
            <person name="Goff S.P."/>
            <person name="Metzger M.J."/>
        </authorList>
    </citation>
    <scope>NUCLEOTIDE SEQUENCE</scope>
    <source>
        <strain evidence="2">MELC-2E11</strain>
        <tissue evidence="2">Siphon/mantle</tissue>
    </source>
</reference>
<feature type="non-terminal residue" evidence="2">
    <location>
        <position position="87"/>
    </location>
</feature>
<dbReference type="Gene3D" id="3.10.100.10">
    <property type="entry name" value="Mannose-Binding Protein A, subunit A"/>
    <property type="match status" value="1"/>
</dbReference>
<sequence length="87" mass="9905">TDIIPLKATLVSIFVSAVQDQSGIWIGLNARNHERRYTWQDSARLNFTNWAKGEPNWSGDTCVEIYTDSRKAGRWNDIACSRANAYI</sequence>
<dbReference type="SUPFAM" id="SSF56436">
    <property type="entry name" value="C-type lectin-like"/>
    <property type="match status" value="1"/>
</dbReference>
<dbReference type="Proteomes" id="UP001164746">
    <property type="component" value="Chromosome 5"/>
</dbReference>
<dbReference type="Pfam" id="PF00059">
    <property type="entry name" value="Lectin_C"/>
    <property type="match status" value="1"/>
</dbReference>
<feature type="domain" description="C-type lectin" evidence="1">
    <location>
        <begin position="14"/>
        <end position="87"/>
    </location>
</feature>
<dbReference type="InterPro" id="IPR001304">
    <property type="entry name" value="C-type_lectin-like"/>
</dbReference>
<proteinExistence type="predicted"/>
<evidence type="ECO:0000313" key="2">
    <source>
        <dbReference type="EMBL" id="WAR06447.1"/>
    </source>
</evidence>
<dbReference type="InterPro" id="IPR050111">
    <property type="entry name" value="C-type_lectin/snaclec_domain"/>
</dbReference>
<name>A0ABY7ECC1_MYAAR</name>
<protein>
    <submittedName>
        <fullName evidence="2">LECG-like protein</fullName>
    </submittedName>
</protein>
<feature type="non-terminal residue" evidence="2">
    <location>
        <position position="1"/>
    </location>
</feature>
<evidence type="ECO:0000259" key="1">
    <source>
        <dbReference type="PROSITE" id="PS50041"/>
    </source>
</evidence>